<organism evidence="2">
    <name type="scientific">Anguilla anguilla</name>
    <name type="common">European freshwater eel</name>
    <name type="synonym">Muraena anguilla</name>
    <dbReference type="NCBI Taxonomy" id="7936"/>
    <lineage>
        <taxon>Eukaryota</taxon>
        <taxon>Metazoa</taxon>
        <taxon>Chordata</taxon>
        <taxon>Craniata</taxon>
        <taxon>Vertebrata</taxon>
        <taxon>Euteleostomi</taxon>
        <taxon>Actinopterygii</taxon>
        <taxon>Neopterygii</taxon>
        <taxon>Teleostei</taxon>
        <taxon>Anguilliformes</taxon>
        <taxon>Anguillidae</taxon>
        <taxon>Anguilla</taxon>
    </lineage>
</organism>
<dbReference type="AlphaFoldDB" id="A0A0E9RS92"/>
<proteinExistence type="predicted"/>
<feature type="region of interest" description="Disordered" evidence="1">
    <location>
        <begin position="1"/>
        <end position="22"/>
    </location>
</feature>
<name>A0A0E9RS92_ANGAN</name>
<accession>A0A0E9RS92</accession>
<sequence>MHADRQRAPGNVAETHGVLCSG</sequence>
<reference evidence="2" key="1">
    <citation type="submission" date="2014-11" db="EMBL/GenBank/DDBJ databases">
        <authorList>
            <person name="Amaro Gonzalez C."/>
        </authorList>
    </citation>
    <scope>NUCLEOTIDE SEQUENCE</scope>
</reference>
<evidence type="ECO:0000313" key="2">
    <source>
        <dbReference type="EMBL" id="JAH32051.1"/>
    </source>
</evidence>
<reference evidence="2" key="2">
    <citation type="journal article" date="2015" name="Fish Shellfish Immunol.">
        <title>Early steps in the European eel (Anguilla anguilla)-Vibrio vulnificus interaction in the gills: Role of the RtxA13 toxin.</title>
        <authorList>
            <person name="Callol A."/>
            <person name="Pajuelo D."/>
            <person name="Ebbesson L."/>
            <person name="Teles M."/>
            <person name="MacKenzie S."/>
            <person name="Amaro C."/>
        </authorList>
    </citation>
    <scope>NUCLEOTIDE SEQUENCE</scope>
</reference>
<protein>
    <submittedName>
        <fullName evidence="2">Uncharacterized protein</fullName>
    </submittedName>
</protein>
<dbReference type="EMBL" id="GBXM01076526">
    <property type="protein sequence ID" value="JAH32051.1"/>
    <property type="molecule type" value="Transcribed_RNA"/>
</dbReference>
<evidence type="ECO:0000256" key="1">
    <source>
        <dbReference type="SAM" id="MobiDB-lite"/>
    </source>
</evidence>